<organism evidence="1 2">
    <name type="scientific">Ornithinimicrobium pekingense</name>
    <dbReference type="NCBI Taxonomy" id="384677"/>
    <lineage>
        <taxon>Bacteria</taxon>
        <taxon>Bacillati</taxon>
        <taxon>Actinomycetota</taxon>
        <taxon>Actinomycetes</taxon>
        <taxon>Micrococcales</taxon>
        <taxon>Ornithinimicrobiaceae</taxon>
        <taxon>Ornithinimicrobium</taxon>
    </lineage>
</organism>
<keyword evidence="2" id="KW-1185">Reference proteome</keyword>
<evidence type="ECO:0000313" key="1">
    <source>
        <dbReference type="EMBL" id="GGK57168.1"/>
    </source>
</evidence>
<dbReference type="Proteomes" id="UP000662111">
    <property type="component" value="Unassembled WGS sequence"/>
</dbReference>
<comment type="caution">
    <text evidence="1">The sequence shown here is derived from an EMBL/GenBank/DDBJ whole genome shotgun (WGS) entry which is preliminary data.</text>
</comment>
<dbReference type="RefSeq" id="WP_022921028.1">
    <property type="nucleotide sequence ID" value="NZ_BMLB01000001.1"/>
</dbReference>
<protein>
    <submittedName>
        <fullName evidence="1">Uncharacterized protein</fullName>
    </submittedName>
</protein>
<dbReference type="EMBL" id="BMLB01000001">
    <property type="protein sequence ID" value="GGK57168.1"/>
    <property type="molecule type" value="Genomic_DNA"/>
</dbReference>
<gene>
    <name evidence="1" type="ORF">GCM10011509_01960</name>
</gene>
<reference evidence="2" key="1">
    <citation type="journal article" date="2019" name="Int. J. Syst. Evol. Microbiol.">
        <title>The Global Catalogue of Microorganisms (GCM) 10K type strain sequencing project: providing services to taxonomists for standard genome sequencing and annotation.</title>
        <authorList>
            <consortium name="The Broad Institute Genomics Platform"/>
            <consortium name="The Broad Institute Genome Sequencing Center for Infectious Disease"/>
            <person name="Wu L."/>
            <person name="Ma J."/>
        </authorList>
    </citation>
    <scope>NUCLEOTIDE SEQUENCE [LARGE SCALE GENOMIC DNA]</scope>
    <source>
        <strain evidence="2">CGMCC 1.5362</strain>
    </source>
</reference>
<accession>A0ABQ2F423</accession>
<name>A0ABQ2F423_9MICO</name>
<proteinExistence type="predicted"/>
<evidence type="ECO:0000313" key="2">
    <source>
        <dbReference type="Proteomes" id="UP000662111"/>
    </source>
</evidence>
<sequence>MYQHLDLMAAQSMAREREHGLRAAQRHQDPLLRQQEASARHAPPAVDEEHHWFHDLLVRVHLAHAPIH</sequence>